<dbReference type="NCBIfam" id="NF011987">
    <property type="entry name" value="PRK15446.2-3"/>
    <property type="match status" value="1"/>
</dbReference>
<dbReference type="NCBIfam" id="NF011984">
    <property type="entry name" value="PRK15446.1-5"/>
    <property type="match status" value="1"/>
</dbReference>
<evidence type="ECO:0000313" key="3">
    <source>
        <dbReference type="Proteomes" id="UP000478740"/>
    </source>
</evidence>
<sequence>MWISDCRVVLLDRMLPNAAVRIEDGMIAEISEKPVANADMSAQGLILMPGFIDMHGDMVEREVEPRPNVRMPLELGLRDLDRRLAVSGVTTAYAALSFSPASTYGHLRSYEHTSSVIRAIKTMRDQLLVDHKVHARFEITFPKALAVIEELIAEGSVDLISLNDHTPGQGKYRNVERHVERLARDKGTSLEEAAQSIARRIEERTQPADVMTHTLDAISKACHAHGVVIASHDDDTVAKVQLMHSLGVLISEFPVTLEAAAEAKRLGLMNAMGAPNALRGQSYSGNLSARDAHAAGLLDILAADYHPSAILPAVLELSKTDKHGLSGACRLATSNPAQALGLSDRGEIAVGKKADLLVADDNGIGHVRCVFRGGRKIYSDGSLTLARAA</sequence>
<dbReference type="InterPro" id="IPR032466">
    <property type="entry name" value="Metal_Hydrolase"/>
</dbReference>
<dbReference type="RefSeq" id="WP_155045812.1">
    <property type="nucleotide sequence ID" value="NZ_WMIH01000021.1"/>
</dbReference>
<dbReference type="EMBL" id="WMII01000019">
    <property type="protein sequence ID" value="MTH65969.1"/>
    <property type="molecule type" value="Genomic_DNA"/>
</dbReference>
<organism evidence="2 3">
    <name type="scientific">Paracoccus shanxieyensis</name>
    <dbReference type="NCBI Taxonomy" id="2675752"/>
    <lineage>
        <taxon>Bacteria</taxon>
        <taxon>Pseudomonadati</taxon>
        <taxon>Pseudomonadota</taxon>
        <taxon>Alphaproteobacteria</taxon>
        <taxon>Rhodobacterales</taxon>
        <taxon>Paracoccaceae</taxon>
        <taxon>Paracoccus</taxon>
    </lineage>
</organism>
<feature type="domain" description="Amidohydrolase-related" evidence="1">
    <location>
        <begin position="46"/>
        <end position="374"/>
    </location>
</feature>
<dbReference type="NCBIfam" id="TIGR02318">
    <property type="entry name" value="phosphono_phnM"/>
    <property type="match status" value="1"/>
</dbReference>
<dbReference type="EC" id="3.6.1.63" evidence="2"/>
<comment type="caution">
    <text evidence="2">The sequence shown here is derived from an EMBL/GenBank/DDBJ whole genome shotgun (WGS) entry which is preliminary data.</text>
</comment>
<evidence type="ECO:0000313" key="2">
    <source>
        <dbReference type="EMBL" id="MTH65969.1"/>
    </source>
</evidence>
<dbReference type="InterPro" id="IPR011059">
    <property type="entry name" value="Metal-dep_hydrolase_composite"/>
</dbReference>
<dbReference type="GO" id="GO:0016810">
    <property type="term" value="F:hydrolase activity, acting on carbon-nitrogen (but not peptide) bonds"/>
    <property type="evidence" value="ECO:0007669"/>
    <property type="project" value="InterPro"/>
</dbReference>
<keyword evidence="3" id="KW-1185">Reference proteome</keyword>
<dbReference type="PANTHER" id="PTHR43135:SF3">
    <property type="entry name" value="ALPHA-D-RIBOSE 1-METHYLPHOSPHONATE 5-TRIPHOSPHATE DIPHOSPHATASE"/>
    <property type="match status" value="1"/>
</dbReference>
<dbReference type="SUPFAM" id="SSF51338">
    <property type="entry name" value="Composite domain of metallo-dependent hydrolases"/>
    <property type="match status" value="1"/>
</dbReference>
<dbReference type="PIRSF" id="PIRSF038971">
    <property type="entry name" value="PhnM"/>
    <property type="match status" value="1"/>
</dbReference>
<dbReference type="InterPro" id="IPR012696">
    <property type="entry name" value="PhnM"/>
</dbReference>
<dbReference type="NCBIfam" id="NF011988">
    <property type="entry name" value="PRK15446.2-4"/>
    <property type="match status" value="1"/>
</dbReference>
<proteinExistence type="predicted"/>
<dbReference type="InterPro" id="IPR051781">
    <property type="entry name" value="Metallo-dep_Hydrolase"/>
</dbReference>
<dbReference type="GO" id="GO:0019700">
    <property type="term" value="P:organic phosphonate catabolic process"/>
    <property type="evidence" value="ECO:0007669"/>
    <property type="project" value="InterPro"/>
</dbReference>
<dbReference type="PANTHER" id="PTHR43135">
    <property type="entry name" value="ALPHA-D-RIBOSE 1-METHYLPHOSPHONATE 5-TRIPHOSPHATE DIPHOSPHATASE"/>
    <property type="match status" value="1"/>
</dbReference>
<dbReference type="NCBIfam" id="NF011990">
    <property type="entry name" value="PRK15446.2-6"/>
    <property type="match status" value="1"/>
</dbReference>
<dbReference type="SUPFAM" id="SSF51556">
    <property type="entry name" value="Metallo-dependent hydrolases"/>
    <property type="match status" value="1"/>
</dbReference>
<dbReference type="InterPro" id="IPR006680">
    <property type="entry name" value="Amidohydro-rel"/>
</dbReference>
<reference evidence="2 3" key="1">
    <citation type="submission" date="2019-11" db="EMBL/GenBank/DDBJ databases">
        <authorList>
            <person name="Dong K."/>
        </authorList>
    </citation>
    <scope>NUCLEOTIDE SEQUENCE [LARGE SCALE GENOMIC DNA]</scope>
    <source>
        <strain evidence="2 3">DK608</strain>
    </source>
</reference>
<dbReference type="Proteomes" id="UP000478740">
    <property type="component" value="Unassembled WGS sequence"/>
</dbReference>
<dbReference type="Gene3D" id="3.20.20.140">
    <property type="entry name" value="Metal-dependent hydrolases"/>
    <property type="match status" value="2"/>
</dbReference>
<name>A0A6L6J1D5_9RHOB</name>
<protein>
    <submittedName>
        <fullName evidence="2">Alpha-D-ribose 1-methylphosphonate 5-triphosphate diphosphatase</fullName>
        <ecNumber evidence="2">3.6.1.63</ecNumber>
    </submittedName>
</protein>
<keyword evidence="2" id="KW-0378">Hydrolase</keyword>
<dbReference type="Gene3D" id="2.30.40.10">
    <property type="entry name" value="Urease, subunit C, domain 1"/>
    <property type="match status" value="1"/>
</dbReference>
<dbReference type="AlphaFoldDB" id="A0A6L6J1D5"/>
<gene>
    <name evidence="2" type="ORF">GL284_17015</name>
</gene>
<accession>A0A6L6J1D5</accession>
<dbReference type="Pfam" id="PF01979">
    <property type="entry name" value="Amidohydro_1"/>
    <property type="match status" value="1"/>
</dbReference>
<evidence type="ECO:0000259" key="1">
    <source>
        <dbReference type="Pfam" id="PF01979"/>
    </source>
</evidence>